<reference evidence="3" key="1">
    <citation type="submission" date="2021-02" db="EMBL/GenBank/DDBJ databases">
        <authorList>
            <person name="Nowell W R."/>
        </authorList>
    </citation>
    <scope>NUCLEOTIDE SEQUENCE</scope>
</reference>
<dbReference type="AlphaFoldDB" id="A0A814BE80"/>
<dbReference type="EMBL" id="CAJOBC010001933">
    <property type="protein sequence ID" value="CAF3706648.1"/>
    <property type="molecule type" value="Genomic_DNA"/>
</dbReference>
<dbReference type="EMBL" id="CAJNOQ010001933">
    <property type="protein sequence ID" value="CAF0928282.1"/>
    <property type="molecule type" value="Genomic_DNA"/>
</dbReference>
<keyword evidence="2" id="KW-1133">Transmembrane helix</keyword>
<feature type="region of interest" description="Disordered" evidence="1">
    <location>
        <begin position="123"/>
        <end position="151"/>
    </location>
</feature>
<feature type="compositionally biased region" description="Basic and acidic residues" evidence="1">
    <location>
        <begin position="140"/>
        <end position="151"/>
    </location>
</feature>
<sequence length="151" mass="17970">MQNQSKGVLLWKTWVLQYGPPSCRFARNNKRREPFIQVSPMLLMKYSQIFIIFTILTCALASYLDIPKPPQRPQRFKTRQQIVDYLKAVKDYYDAFKIKLVRREDILSKLYSNLENSDKIINNKDNQQSNYEEETTINSDKSEFDSAYHPY</sequence>
<organism evidence="3 5">
    <name type="scientific">Didymodactylos carnosus</name>
    <dbReference type="NCBI Taxonomy" id="1234261"/>
    <lineage>
        <taxon>Eukaryota</taxon>
        <taxon>Metazoa</taxon>
        <taxon>Spiralia</taxon>
        <taxon>Gnathifera</taxon>
        <taxon>Rotifera</taxon>
        <taxon>Eurotatoria</taxon>
        <taxon>Bdelloidea</taxon>
        <taxon>Philodinida</taxon>
        <taxon>Philodinidae</taxon>
        <taxon>Didymodactylos</taxon>
    </lineage>
</organism>
<dbReference type="Proteomes" id="UP000681722">
    <property type="component" value="Unassembled WGS sequence"/>
</dbReference>
<keyword evidence="5" id="KW-1185">Reference proteome</keyword>
<comment type="caution">
    <text evidence="3">The sequence shown here is derived from an EMBL/GenBank/DDBJ whole genome shotgun (WGS) entry which is preliminary data.</text>
</comment>
<keyword evidence="2" id="KW-0472">Membrane</keyword>
<protein>
    <submittedName>
        <fullName evidence="3">Uncharacterized protein</fullName>
    </submittedName>
</protein>
<dbReference type="Proteomes" id="UP000663829">
    <property type="component" value="Unassembled WGS sequence"/>
</dbReference>
<evidence type="ECO:0000313" key="4">
    <source>
        <dbReference type="EMBL" id="CAF3706648.1"/>
    </source>
</evidence>
<gene>
    <name evidence="3" type="ORF">GPM918_LOCUS10041</name>
    <name evidence="4" type="ORF">SRO942_LOCUS10042</name>
</gene>
<evidence type="ECO:0000256" key="1">
    <source>
        <dbReference type="SAM" id="MobiDB-lite"/>
    </source>
</evidence>
<evidence type="ECO:0000256" key="2">
    <source>
        <dbReference type="SAM" id="Phobius"/>
    </source>
</evidence>
<evidence type="ECO:0000313" key="5">
    <source>
        <dbReference type="Proteomes" id="UP000663829"/>
    </source>
</evidence>
<keyword evidence="2" id="KW-0812">Transmembrane</keyword>
<evidence type="ECO:0000313" key="3">
    <source>
        <dbReference type="EMBL" id="CAF0928282.1"/>
    </source>
</evidence>
<feature type="transmembrane region" description="Helical" evidence="2">
    <location>
        <begin position="46"/>
        <end position="66"/>
    </location>
</feature>
<accession>A0A814BE80</accession>
<proteinExistence type="predicted"/>
<name>A0A814BE80_9BILA</name>